<proteinExistence type="predicted"/>
<dbReference type="EMBL" id="CP017195">
    <property type="protein sequence ID" value="QDJ27715.1"/>
    <property type="molecule type" value="Genomic_DNA"/>
</dbReference>
<dbReference type="KEGG" id="lpaa:BHS01_03805"/>
<dbReference type="Proteomes" id="UP000516280">
    <property type="component" value="Chromosome"/>
</dbReference>
<accession>A0A7L4WEK8</accession>
<feature type="region of interest" description="Disordered" evidence="1">
    <location>
        <begin position="1"/>
        <end position="32"/>
    </location>
</feature>
<feature type="region of interest" description="Disordered" evidence="1">
    <location>
        <begin position="77"/>
        <end position="98"/>
    </location>
</feature>
<dbReference type="AlphaFoldDB" id="A0A7L4WEK8"/>
<sequence>MGQAKERQLSGLKKGTLPLGSAEPNVENERTNVKLAELANTSKASVVRMKKVKKESPELYEKVVNGEKTISGAYNELPTTVTPKKSSEYPSHQKPTTKFTIHEPEPWHLMIPR</sequence>
<evidence type="ECO:0000313" key="2">
    <source>
        <dbReference type="EMBL" id="QDJ27715.1"/>
    </source>
</evidence>
<name>A0A7L4WEK8_9LACT</name>
<protein>
    <submittedName>
        <fullName evidence="2">Uncharacterized protein</fullName>
    </submittedName>
</protein>
<evidence type="ECO:0000313" key="3">
    <source>
        <dbReference type="Proteomes" id="UP000516280"/>
    </source>
</evidence>
<evidence type="ECO:0000256" key="1">
    <source>
        <dbReference type="SAM" id="MobiDB-lite"/>
    </source>
</evidence>
<gene>
    <name evidence="2" type="ORF">BHS01_03805</name>
</gene>
<organism evidence="2 3">
    <name type="scientific">Pseudolactococcus paracarnosus</name>
    <dbReference type="NCBI Taxonomy" id="2749962"/>
    <lineage>
        <taxon>Bacteria</taxon>
        <taxon>Bacillati</taxon>
        <taxon>Bacillota</taxon>
        <taxon>Bacilli</taxon>
        <taxon>Lactobacillales</taxon>
        <taxon>Streptococcaceae</taxon>
        <taxon>Pseudolactococcus</taxon>
    </lineage>
</organism>
<dbReference type="RefSeq" id="WP_109834832.1">
    <property type="nucleotide sequence ID" value="NZ_CP017195.1"/>
</dbReference>
<reference evidence="2 3" key="1">
    <citation type="submission" date="2016-09" db="EMBL/GenBank/DDBJ databases">
        <title>Lactic acid bacteria from MAP meat Genome sequencing and assembly.</title>
        <authorList>
            <person name="Behr J."/>
            <person name="Hilgarth M."/>
            <person name="Vogel R.F."/>
        </authorList>
    </citation>
    <scope>NUCLEOTIDE SEQUENCE [LARGE SCALE GENOMIC DNA]</scope>
    <source>
        <strain evidence="2 3">TMW21615</strain>
    </source>
</reference>